<dbReference type="Proteomes" id="UP000308549">
    <property type="component" value="Unassembled WGS sequence"/>
</dbReference>
<dbReference type="SUPFAM" id="SSF52799">
    <property type="entry name" value="(Phosphotyrosine protein) phosphatases II"/>
    <property type="match status" value="1"/>
</dbReference>
<dbReference type="Pfam" id="PF13350">
    <property type="entry name" value="Y_phosphatase3"/>
    <property type="match status" value="1"/>
</dbReference>
<dbReference type="InterPro" id="IPR026893">
    <property type="entry name" value="Tyr/Ser_Pase_IphP-type"/>
</dbReference>
<keyword evidence="6" id="KW-1185">Reference proteome</keyword>
<dbReference type="OrthoDB" id="206354at2759"/>
<dbReference type="GO" id="GO:0003676">
    <property type="term" value="F:nucleic acid binding"/>
    <property type="evidence" value="ECO:0007669"/>
    <property type="project" value="InterPro"/>
</dbReference>
<gene>
    <name evidence="5" type="ORF">B0A50_08165</name>
</gene>
<dbReference type="InterPro" id="IPR002052">
    <property type="entry name" value="DNA_methylase_N6_adenine_CS"/>
</dbReference>
<dbReference type="PANTHER" id="PTHR13200">
    <property type="entry name" value="EEF1A LYSINE METHYLTRANSFERASE 1"/>
    <property type="match status" value="1"/>
</dbReference>
<reference evidence="5 6" key="1">
    <citation type="submission" date="2017-03" db="EMBL/GenBank/DDBJ databases">
        <title>Genomes of endolithic fungi from Antarctica.</title>
        <authorList>
            <person name="Coleine C."/>
            <person name="Masonjones S."/>
            <person name="Stajich J.E."/>
        </authorList>
    </citation>
    <scope>NUCLEOTIDE SEQUENCE [LARGE SCALE GENOMIC DNA]</scope>
    <source>
        <strain evidence="5 6">CCFEE 6315</strain>
    </source>
</reference>
<evidence type="ECO:0000256" key="4">
    <source>
        <dbReference type="ARBA" id="ARBA00022679"/>
    </source>
</evidence>
<dbReference type="GO" id="GO:0004721">
    <property type="term" value="F:phosphoprotein phosphatase activity"/>
    <property type="evidence" value="ECO:0007669"/>
    <property type="project" value="InterPro"/>
</dbReference>
<name>A0A4U0TKV2_9PEZI</name>
<organism evidence="5 6">
    <name type="scientific">Salinomyces thailandicus</name>
    <dbReference type="NCBI Taxonomy" id="706561"/>
    <lineage>
        <taxon>Eukaryota</taxon>
        <taxon>Fungi</taxon>
        <taxon>Dikarya</taxon>
        <taxon>Ascomycota</taxon>
        <taxon>Pezizomycotina</taxon>
        <taxon>Dothideomycetes</taxon>
        <taxon>Dothideomycetidae</taxon>
        <taxon>Mycosphaerellales</taxon>
        <taxon>Teratosphaeriaceae</taxon>
        <taxon>Salinomyces</taxon>
    </lineage>
</organism>
<evidence type="ECO:0000313" key="6">
    <source>
        <dbReference type="Proteomes" id="UP000308549"/>
    </source>
</evidence>
<keyword evidence="3" id="KW-0489">Methyltransferase</keyword>
<keyword evidence="4" id="KW-0808">Transferase</keyword>
<dbReference type="InterPro" id="IPR041370">
    <property type="entry name" value="Mlase_EEF1AKMT1/ZCCHC4"/>
</dbReference>
<comment type="caution">
    <text evidence="5">The sequence shown here is derived from an EMBL/GenBank/DDBJ whole genome shotgun (WGS) entry which is preliminary data.</text>
</comment>
<dbReference type="EMBL" id="NAJL01000077">
    <property type="protein sequence ID" value="TKA22346.1"/>
    <property type="molecule type" value="Genomic_DNA"/>
</dbReference>
<comment type="subcellular location">
    <subcellularLocation>
        <location evidence="1">Cytoplasm</location>
    </subcellularLocation>
</comment>
<dbReference type="GO" id="GO:0005737">
    <property type="term" value="C:cytoplasm"/>
    <property type="evidence" value="ECO:0007669"/>
    <property type="project" value="UniProtKB-SubCell"/>
</dbReference>
<dbReference type="PROSITE" id="PS00092">
    <property type="entry name" value="N6_MTASE"/>
    <property type="match status" value="1"/>
</dbReference>
<protein>
    <recommendedName>
        <fullName evidence="7">Elongation factor methyltransferase 5</fullName>
    </recommendedName>
</protein>
<dbReference type="PANTHER" id="PTHR13200:SF0">
    <property type="entry name" value="EEF1A LYSINE METHYLTRANSFERASE 1"/>
    <property type="match status" value="1"/>
</dbReference>
<dbReference type="InterPro" id="IPR019369">
    <property type="entry name" value="Efm5/EEF1AKMT1"/>
</dbReference>
<sequence length="443" mass="49867">MDGYDDLALPTDTLQLLADFAAEKDAREKAFEDLKLEAEEDLNSASGKLSMDLFGEDWNASQFWYTDATARTLAEQLLEGATSDSSIAVISAPSAYVAIRNLLSERGHPIKPRLCLLEYDKRFEILGADFVPYDFQHPLRLPPELKGRFDRIICDPPFLSVDCQTKIALTVRFLSQSWSAAPLDEVMDDSGLRFISSTGERVGSLVMKLFANIGVQSPGTEPKLECPSEIKEYKVLNIDVHEINMQSKAYKTAEFEAISWIHRMKAVGYHMVLNDTHKAYCVFLEATSKNFVNRLVEAKKILALAKPQIKAVFEVLAKEDACPFVIYGPFTWLIVGLVLTFLGVDKADILIDFTRTEQYADALLEELNVRRRKHGLEDVLDIDLSPSYIHGLIEHMDTEYQGIEVYLASTGLTHHQLQAVEDNLRGVGRVHEKLVDVDQYSIL</sequence>
<dbReference type="GO" id="GO:0016279">
    <property type="term" value="F:protein-lysine N-methyltransferase activity"/>
    <property type="evidence" value="ECO:0007669"/>
    <property type="project" value="InterPro"/>
</dbReference>
<evidence type="ECO:0000256" key="2">
    <source>
        <dbReference type="ARBA" id="ARBA00022490"/>
    </source>
</evidence>
<evidence type="ECO:0008006" key="7">
    <source>
        <dbReference type="Google" id="ProtNLM"/>
    </source>
</evidence>
<accession>A0A4U0TKV2</accession>
<evidence type="ECO:0000313" key="5">
    <source>
        <dbReference type="EMBL" id="TKA22346.1"/>
    </source>
</evidence>
<dbReference type="AlphaFoldDB" id="A0A4U0TKV2"/>
<proteinExistence type="predicted"/>
<evidence type="ECO:0000256" key="3">
    <source>
        <dbReference type="ARBA" id="ARBA00022603"/>
    </source>
</evidence>
<dbReference type="InterPro" id="IPR029021">
    <property type="entry name" value="Prot-tyrosine_phosphatase-like"/>
</dbReference>
<keyword evidence="2" id="KW-0963">Cytoplasm</keyword>
<dbReference type="GO" id="GO:0032259">
    <property type="term" value="P:methylation"/>
    <property type="evidence" value="ECO:0007669"/>
    <property type="project" value="UniProtKB-KW"/>
</dbReference>
<evidence type="ECO:0000256" key="1">
    <source>
        <dbReference type="ARBA" id="ARBA00004496"/>
    </source>
</evidence>
<dbReference type="Gene3D" id="3.90.190.10">
    <property type="entry name" value="Protein tyrosine phosphatase superfamily"/>
    <property type="match status" value="1"/>
</dbReference>
<dbReference type="Pfam" id="PF10237">
    <property type="entry name" value="N6-adenineMlase"/>
    <property type="match status" value="1"/>
</dbReference>